<dbReference type="InterPro" id="IPR032466">
    <property type="entry name" value="Metal_Hydrolase"/>
</dbReference>
<feature type="domain" description="Amidohydrolase-related" evidence="3">
    <location>
        <begin position="304"/>
        <end position="376"/>
    </location>
</feature>
<dbReference type="GO" id="GO:0019213">
    <property type="term" value="F:deacetylase activity"/>
    <property type="evidence" value="ECO:0007669"/>
    <property type="project" value="InterPro"/>
</dbReference>
<name>A0A5R9KPM6_9BACT</name>
<dbReference type="GO" id="GO:0016810">
    <property type="term" value="F:hydrolase activity, acting on carbon-nitrogen (but not peptide) bonds"/>
    <property type="evidence" value="ECO:0007669"/>
    <property type="project" value="InterPro"/>
</dbReference>
<gene>
    <name evidence="4" type="ORF">FEN17_26030</name>
</gene>
<dbReference type="PIRSF" id="PIRSF039004">
    <property type="entry name" value="ADE_EF_0837"/>
    <property type="match status" value="1"/>
</dbReference>
<evidence type="ECO:0000259" key="3">
    <source>
        <dbReference type="Pfam" id="PF01979"/>
    </source>
</evidence>
<reference evidence="4 5" key="1">
    <citation type="submission" date="2019-05" db="EMBL/GenBank/DDBJ databases">
        <authorList>
            <person name="Qu J.-H."/>
        </authorList>
    </citation>
    <scope>NUCLEOTIDE SEQUENCE [LARGE SCALE GENOMIC DNA]</scope>
    <source>
        <strain evidence="4 5">T17</strain>
    </source>
</reference>
<dbReference type="SUPFAM" id="SSF51338">
    <property type="entry name" value="Composite domain of metallo-dependent hydrolases"/>
    <property type="match status" value="1"/>
</dbReference>
<dbReference type="AlphaFoldDB" id="A0A5R9KPM6"/>
<accession>A0A5R9KPM6</accession>
<dbReference type="Gene3D" id="3.20.20.140">
    <property type="entry name" value="Metal-dependent hydrolases"/>
    <property type="match status" value="1"/>
</dbReference>
<dbReference type="NCBIfam" id="NF006689">
    <property type="entry name" value="PRK09237.1"/>
    <property type="match status" value="1"/>
</dbReference>
<dbReference type="Gene3D" id="2.30.40.10">
    <property type="entry name" value="Urease, subunit C, domain 1"/>
    <property type="match status" value="1"/>
</dbReference>
<dbReference type="OrthoDB" id="9775607at2"/>
<protein>
    <submittedName>
        <fullName evidence="4">Amidohydrolase/deacetylase family metallohydrolase</fullName>
    </submittedName>
</protein>
<evidence type="ECO:0000313" key="5">
    <source>
        <dbReference type="Proteomes" id="UP000306402"/>
    </source>
</evidence>
<dbReference type="RefSeq" id="WP_138368333.1">
    <property type="nucleotide sequence ID" value="NZ_VCEJ01000008.1"/>
</dbReference>
<feature type="modified residue" description="N6-carboxylysine" evidence="2">
    <location>
        <position position="196"/>
    </location>
</feature>
<keyword evidence="5" id="KW-1185">Reference proteome</keyword>
<dbReference type="EMBL" id="VCEJ01000008">
    <property type="protein sequence ID" value="TLU98235.1"/>
    <property type="molecule type" value="Genomic_DNA"/>
</dbReference>
<evidence type="ECO:0000256" key="1">
    <source>
        <dbReference type="PIRSR" id="PIRSR039004-1"/>
    </source>
</evidence>
<feature type="binding site" evidence="1">
    <location>
        <position position="92"/>
    </location>
    <ligand>
        <name>Zn(2+)</name>
        <dbReference type="ChEBI" id="CHEBI:29105"/>
        <label>1</label>
    </ligand>
</feature>
<dbReference type="SUPFAM" id="SSF51556">
    <property type="entry name" value="Metallo-dependent hydrolases"/>
    <property type="match status" value="1"/>
</dbReference>
<keyword evidence="1" id="KW-0479">Metal-binding</keyword>
<feature type="binding site" evidence="1">
    <location>
        <position position="250"/>
    </location>
    <ligand>
        <name>Zn(2+)</name>
        <dbReference type="ChEBI" id="CHEBI:29105"/>
        <label>2</label>
    </ligand>
</feature>
<evidence type="ECO:0000256" key="2">
    <source>
        <dbReference type="PIRSR" id="PIRSR039004-2"/>
    </source>
</evidence>
<organism evidence="4 5">
    <name type="scientific">Dyadobacter luticola</name>
    <dbReference type="NCBI Taxonomy" id="1979387"/>
    <lineage>
        <taxon>Bacteria</taxon>
        <taxon>Pseudomonadati</taxon>
        <taxon>Bacteroidota</taxon>
        <taxon>Cytophagia</taxon>
        <taxon>Cytophagales</taxon>
        <taxon>Spirosomataceae</taxon>
        <taxon>Dyadobacter</taxon>
    </lineage>
</organism>
<feature type="binding site" evidence="1">
    <location>
        <position position="313"/>
    </location>
    <ligand>
        <name>Zn(2+)</name>
        <dbReference type="ChEBI" id="CHEBI:29105"/>
        <label>1</label>
    </ligand>
</feature>
<keyword evidence="1" id="KW-0862">Zinc</keyword>
<dbReference type="Pfam" id="PF01979">
    <property type="entry name" value="Amidohydro_1"/>
    <property type="match status" value="1"/>
</dbReference>
<feature type="binding site" evidence="1">
    <location>
        <position position="94"/>
    </location>
    <ligand>
        <name>Zn(2+)</name>
        <dbReference type="ChEBI" id="CHEBI:29105"/>
        <label>1</label>
    </ligand>
</feature>
<dbReference type="GO" id="GO:0046872">
    <property type="term" value="F:metal ion binding"/>
    <property type="evidence" value="ECO:0007669"/>
    <property type="project" value="UniProtKB-KW"/>
</dbReference>
<dbReference type="InterPro" id="IPR020043">
    <property type="entry name" value="Deacetylase_Atu3266-like"/>
</dbReference>
<dbReference type="InterPro" id="IPR006680">
    <property type="entry name" value="Amidohydro-rel"/>
</dbReference>
<sequence>MLFLKKRRAVGVALFGCLLVFLSASLSFSQNIDLLLKGGHVIDPKNNLDADLDVAITAGKIMQVAKDIPASSAKKVVDVKGLYVAPGFIDMHVHVFYGVTPESYIANAATSVVPDAFSFRTGVTTMVDAGSSGWRNFKTFKAQTIDKSQTRVLAFLNIVGTGMASRFEEQDLTDMNPAMVANMIKRLYPNVIVGIKSAHFWGDYSQVQKAVEAGKLADAPVMVDFGEHKPPLSIEKLFKEYLRPGDIFTHTYAHGPTERETVVDENGKVKPFVVEMQQKGLVFDVGHGGGAFAWRQAIPSMQQGFKANVISTDLHTDSMNGGMKGLDNLISKFLNMGMTLPDAILRVTWNPAQVIKRTDLGSLTVGSEADVTVFNVRKGDFGFIDTRRLKMKGDKKLEAELTLRAGKIMWDLNGIASADWQSELNSK</sequence>
<dbReference type="InterPro" id="IPR011059">
    <property type="entry name" value="Metal-dep_hydrolase_composite"/>
</dbReference>
<dbReference type="PANTHER" id="PTHR42717:SF1">
    <property type="entry name" value="IMIDAZOLONEPROPIONASE AND RELATED AMIDOHYDROLASES"/>
    <property type="match status" value="1"/>
</dbReference>
<evidence type="ECO:0000313" key="4">
    <source>
        <dbReference type="EMBL" id="TLU98235.1"/>
    </source>
</evidence>
<feature type="binding site" description="via carbamate group" evidence="1">
    <location>
        <position position="196"/>
    </location>
    <ligand>
        <name>Zn(2+)</name>
        <dbReference type="ChEBI" id="CHEBI:29105"/>
        <label>2</label>
    </ligand>
</feature>
<proteinExistence type="predicted"/>
<dbReference type="PANTHER" id="PTHR42717">
    <property type="entry name" value="DIHYDROOROTASE-RELATED"/>
    <property type="match status" value="1"/>
</dbReference>
<feature type="binding site" description="via carbamate group" evidence="1">
    <location>
        <position position="196"/>
    </location>
    <ligand>
        <name>Zn(2+)</name>
        <dbReference type="ChEBI" id="CHEBI:29105"/>
        <label>1</label>
    </ligand>
</feature>
<comment type="caution">
    <text evidence="4">The sequence shown here is derived from an EMBL/GenBank/DDBJ whole genome shotgun (WGS) entry which is preliminary data.</text>
</comment>
<dbReference type="Proteomes" id="UP000306402">
    <property type="component" value="Unassembled WGS sequence"/>
</dbReference>
<keyword evidence="4" id="KW-0378">Hydrolase</keyword>